<dbReference type="PANTHER" id="PTHR11985">
    <property type="entry name" value="GLYCEROL-3-PHOSPHATE DEHYDROGENASE"/>
    <property type="match status" value="1"/>
</dbReference>
<keyword evidence="3" id="KW-0285">Flavoprotein</keyword>
<dbReference type="PANTHER" id="PTHR11985:SF35">
    <property type="entry name" value="ANAEROBIC GLYCEROL-3-PHOSPHATE DEHYDROGENASE SUBUNIT A"/>
    <property type="match status" value="1"/>
</dbReference>
<accession>A0A7W9BGS7</accession>
<feature type="domain" description="FAD dependent oxidoreductase" evidence="6">
    <location>
        <begin position="5"/>
        <end position="371"/>
    </location>
</feature>
<comment type="similarity">
    <text evidence="2">Belongs to the FAD-dependent glycerol-3-phosphate dehydrogenase family.</text>
</comment>
<evidence type="ECO:0000313" key="8">
    <source>
        <dbReference type="Proteomes" id="UP000546200"/>
    </source>
</evidence>
<keyword evidence="4" id="KW-0274">FAD</keyword>
<dbReference type="InterPro" id="IPR036188">
    <property type="entry name" value="FAD/NAD-bd_sf"/>
</dbReference>
<evidence type="ECO:0000256" key="2">
    <source>
        <dbReference type="ARBA" id="ARBA00007330"/>
    </source>
</evidence>
<dbReference type="Pfam" id="PF01266">
    <property type="entry name" value="DAO"/>
    <property type="match status" value="1"/>
</dbReference>
<dbReference type="Proteomes" id="UP000546200">
    <property type="component" value="Unassembled WGS sequence"/>
</dbReference>
<name>A0A7W9BGS7_9SPHN</name>
<proteinExistence type="inferred from homology"/>
<dbReference type="SUPFAM" id="SSF51905">
    <property type="entry name" value="FAD/NAD(P)-binding domain"/>
    <property type="match status" value="1"/>
</dbReference>
<dbReference type="EMBL" id="JACIJK010000016">
    <property type="protein sequence ID" value="MBB5716867.1"/>
    <property type="molecule type" value="Genomic_DNA"/>
</dbReference>
<dbReference type="InterPro" id="IPR000447">
    <property type="entry name" value="G3P_DH_FAD-dep"/>
</dbReference>
<evidence type="ECO:0000256" key="4">
    <source>
        <dbReference type="ARBA" id="ARBA00022827"/>
    </source>
</evidence>
<comment type="caution">
    <text evidence="7">The sequence shown here is derived from an EMBL/GenBank/DDBJ whole genome shotgun (WGS) entry which is preliminary data.</text>
</comment>
<dbReference type="Gene3D" id="3.50.50.60">
    <property type="entry name" value="FAD/NAD(P)-binding domain"/>
    <property type="match status" value="1"/>
</dbReference>
<keyword evidence="5 7" id="KW-0560">Oxidoreductase</keyword>
<dbReference type="GO" id="GO:0046168">
    <property type="term" value="P:glycerol-3-phosphate catabolic process"/>
    <property type="evidence" value="ECO:0007669"/>
    <property type="project" value="TreeGrafter"/>
</dbReference>
<evidence type="ECO:0000259" key="6">
    <source>
        <dbReference type="Pfam" id="PF01266"/>
    </source>
</evidence>
<dbReference type="RefSeq" id="WP_184060508.1">
    <property type="nucleotide sequence ID" value="NZ_JACIJK010000016.1"/>
</dbReference>
<reference evidence="7 8" key="1">
    <citation type="submission" date="2020-08" db="EMBL/GenBank/DDBJ databases">
        <title>Genomic Encyclopedia of Type Strains, Phase IV (KMG-IV): sequencing the most valuable type-strain genomes for metagenomic binning, comparative biology and taxonomic classification.</title>
        <authorList>
            <person name="Goeker M."/>
        </authorList>
    </citation>
    <scope>NUCLEOTIDE SEQUENCE [LARGE SCALE GENOMIC DNA]</scope>
    <source>
        <strain evidence="7 8">DSM 100044</strain>
    </source>
</reference>
<organism evidence="7 8">
    <name type="scientific">Sphingomonas aerophila</name>
    <dbReference type="NCBI Taxonomy" id="1344948"/>
    <lineage>
        <taxon>Bacteria</taxon>
        <taxon>Pseudomonadati</taxon>
        <taxon>Pseudomonadota</taxon>
        <taxon>Alphaproteobacteria</taxon>
        <taxon>Sphingomonadales</taxon>
        <taxon>Sphingomonadaceae</taxon>
        <taxon>Sphingomonas</taxon>
    </lineage>
</organism>
<comment type="cofactor">
    <cofactor evidence="1">
        <name>FAD</name>
        <dbReference type="ChEBI" id="CHEBI:57692"/>
    </cofactor>
</comment>
<evidence type="ECO:0000256" key="3">
    <source>
        <dbReference type="ARBA" id="ARBA00022630"/>
    </source>
</evidence>
<sequence length="391" mass="41966">MAEFDAVVVGGGIQGLMVAWEIARHGGRPLLLERNALGSGASNASLGIVHGGLRYLQSLDVRRWHRSRREQLWFAREFAAYTRSIDCVMPLYRGAFRSRSLFRTAFLLERAMARVTGLVTLGRKAHLVTPAEVAGGYPIPRAGLVGGAVWPELAVDDPLGLMRNIAGRIEQAGGVVREHEEVVALDLVGSAVRGVVVRGAQRETRYAANTVMLCVGAASRSIARRLDRDLPALSARTLAFNLLLDVPAVSGQAVAVSPVPGRGRSYFLRDRGGRLLAGTYYAPIEADLGRGAVVTVPPTLVEAFLKDLCAAAPWLKGVSILETWAGLLPDVDGGGKTLRAHDLVLHHGDHGGPRGLWTLLGTKLTTAHALAGEAVNRALFKPSRQRDQVDE</sequence>
<dbReference type="AlphaFoldDB" id="A0A7W9BGS7"/>
<keyword evidence="8" id="KW-1185">Reference proteome</keyword>
<dbReference type="Gene3D" id="3.30.9.10">
    <property type="entry name" value="D-Amino Acid Oxidase, subunit A, domain 2"/>
    <property type="match status" value="1"/>
</dbReference>
<protein>
    <submittedName>
        <fullName evidence="7">Glycerol-3-phosphate dehydrogenase</fullName>
        <ecNumber evidence="7">1.1.5.3</ecNumber>
    </submittedName>
</protein>
<gene>
    <name evidence="7" type="ORF">FHS94_003739</name>
</gene>
<evidence type="ECO:0000313" key="7">
    <source>
        <dbReference type="EMBL" id="MBB5716867.1"/>
    </source>
</evidence>
<dbReference type="InterPro" id="IPR006076">
    <property type="entry name" value="FAD-dep_OxRdtase"/>
</dbReference>
<dbReference type="EC" id="1.1.5.3" evidence="7"/>
<dbReference type="GO" id="GO:0004368">
    <property type="term" value="F:glycerol-3-phosphate dehydrogenase (quinone) activity"/>
    <property type="evidence" value="ECO:0007669"/>
    <property type="project" value="UniProtKB-EC"/>
</dbReference>
<evidence type="ECO:0000256" key="1">
    <source>
        <dbReference type="ARBA" id="ARBA00001974"/>
    </source>
</evidence>
<evidence type="ECO:0000256" key="5">
    <source>
        <dbReference type="ARBA" id="ARBA00023002"/>
    </source>
</evidence>